<dbReference type="GeneTree" id="ENSGT00500000045333"/>
<evidence type="ECO:0000313" key="2">
    <source>
        <dbReference type="Ensembl" id="ENSPKIP00000007234.1"/>
    </source>
</evidence>
<dbReference type="AlphaFoldDB" id="A0A3B3QN11"/>
<dbReference type="PANTHER" id="PTHR38001">
    <property type="entry name" value="PROTEIN CEBPZOS"/>
    <property type="match status" value="1"/>
</dbReference>
<dbReference type="Ensembl" id="ENSPKIT00000031282.1">
    <property type="protein sequence ID" value="ENSPKIP00000007234.1"/>
    <property type="gene ID" value="ENSPKIG00000023212.1"/>
</dbReference>
<keyword evidence="1" id="KW-1133">Transmembrane helix</keyword>
<reference evidence="2" key="1">
    <citation type="submission" date="2025-08" db="UniProtKB">
        <authorList>
            <consortium name="Ensembl"/>
        </authorList>
    </citation>
    <scope>IDENTIFICATION</scope>
</reference>
<keyword evidence="1" id="KW-0812">Transmembrane</keyword>
<dbReference type="OrthoDB" id="5804148at2759"/>
<sequence length="80" mass="9377">MTRRAMEPFSRKFFKGVLFLEIAGVVGAYSLFHKMNTSQDFRYTMNKSFPAVLEVYYKSNEWAGMYGIRESDLEAWSSKK</sequence>
<feature type="transmembrane region" description="Helical" evidence="1">
    <location>
        <begin position="12"/>
        <end position="32"/>
    </location>
</feature>
<dbReference type="InterPro" id="IPR037764">
    <property type="entry name" value="CEBPZOS"/>
</dbReference>
<protein>
    <submittedName>
        <fullName evidence="2">CEBPZ opposite strand</fullName>
    </submittedName>
</protein>
<dbReference type="PANTHER" id="PTHR38001:SF1">
    <property type="entry name" value="PROTEIN CEBPZOS"/>
    <property type="match status" value="1"/>
</dbReference>
<name>A0A3B3QN11_9TELE</name>
<accession>A0A3B3QN11</accession>
<keyword evidence="3" id="KW-1185">Reference proteome</keyword>
<organism evidence="2 3">
    <name type="scientific">Paramormyrops kingsleyae</name>
    <dbReference type="NCBI Taxonomy" id="1676925"/>
    <lineage>
        <taxon>Eukaryota</taxon>
        <taxon>Metazoa</taxon>
        <taxon>Chordata</taxon>
        <taxon>Craniata</taxon>
        <taxon>Vertebrata</taxon>
        <taxon>Euteleostomi</taxon>
        <taxon>Actinopterygii</taxon>
        <taxon>Neopterygii</taxon>
        <taxon>Teleostei</taxon>
        <taxon>Osteoglossocephala</taxon>
        <taxon>Osteoglossomorpha</taxon>
        <taxon>Osteoglossiformes</taxon>
        <taxon>Mormyridae</taxon>
        <taxon>Paramormyrops</taxon>
    </lineage>
</organism>
<keyword evidence="1" id="KW-0472">Membrane</keyword>
<evidence type="ECO:0000313" key="3">
    <source>
        <dbReference type="Proteomes" id="UP000261540"/>
    </source>
</evidence>
<evidence type="ECO:0000256" key="1">
    <source>
        <dbReference type="SAM" id="Phobius"/>
    </source>
</evidence>
<proteinExistence type="predicted"/>
<reference evidence="2" key="2">
    <citation type="submission" date="2025-09" db="UniProtKB">
        <authorList>
            <consortium name="Ensembl"/>
        </authorList>
    </citation>
    <scope>IDENTIFICATION</scope>
</reference>
<dbReference type="Proteomes" id="UP000261540">
    <property type="component" value="Unplaced"/>
</dbReference>